<accession>A0ABS1MJX2</accession>
<sequence length="1139" mass="122163">MDTVQIRRFVMARLPEYMVPSTIMMIEALPLTVNGKLDIRALPVPEFVSSAVYRAPSTPVEQALVEIFAEVLGLDQQVGVDDSFFELGGHSLLATKMVNRIRVVLGVEVPIRVVFEASTPAGLADRLDATERVRPALVAVERPSMLPLSFGQRRLWFLYRLDGPSAKYNIPMAVRMTGVVDIEALTDAIGDVVARHEALRTVFVEADGFGAQRILTADEVRVPVAVVATSGASMDTLVNEAAGHLFDLSSEIPVNVTLIDCGADGLVVVLVVHHIAADGASMVPLVRDVLSAYNARCGGSAPEWPTLPVQYADYALWQRELLGDSEDSESLLAQQLAYWQSALAGMPEAIELPVDRPRPKIASYRGDCVEFVVSAVVRTRLEQVARAQGVTVSMMVHAGLAILLHRLGAGDDVAIGSPVAGRSDEMLNDLVGFFANTLVLRVDLSGDPTVAELVSRVRDRALSAYAHQDVPFERLVESLNPARSTAHHPLFQVALAFQNNELPDLKSLSGGVELELMPVDSTTARFDITVNLSEVLGGGSGFAGSLEYAADLFDRATMEVFAARFVRVLSQIGEDHSRRVADIEVLEAAERTLIFGAWNDTAAPMDTAATIVSMFEAWAKDRATATAVVFEDCEYTYAQVNARANMVARQLISMGVGRDSVVAVALPRSPEFVVALLAVLKAGAGYLPIDLDYPADRIDYILTDADPAAVVTCTSAQHVVSSAGLKPLQLDVIETPSLADDFVVSDVTSEERGGDLRSSNLAYVIYTSGSTGRPKGVAVTHASVVNLALGAWPLRVGSRMLVHSSTAFDASTYELWSPLLAGGTVVLAGSGRVDMTDIEALVHRHAVSALFLTSPLLPVWADHLATGVLADSDIAARWGSLRQVIVGGDVFSPGAARRVHAVLPEVRLINGYGPTENTTFSVTVEVDASSDMISVPIGRPLPNTGARVLDSRLRPVPIGVPGELYLSGAGLARGYRGRASMTAERFVPDPFGAVGTRMYRSGDVVRWTRSGDLEYLGRADEQVKVRGFRIEPGEVEAVLLTCPGIGQAAVIARESLAGGGKQLVAYVVGDGRMPRAALSSAEVRRFVGERMPEFMVPAAVVVLDRLPLTANGKLDRRLLPDPEFSGIAEYREPKGSNEI</sequence>
<dbReference type="Gene3D" id="3.40.50.980">
    <property type="match status" value="2"/>
</dbReference>
<dbReference type="Gene3D" id="3.30.559.10">
    <property type="entry name" value="Chloramphenicol acetyltransferase-like domain"/>
    <property type="match status" value="1"/>
</dbReference>
<dbReference type="InterPro" id="IPR010071">
    <property type="entry name" value="AA_adenyl_dom"/>
</dbReference>
<dbReference type="RefSeq" id="WP_201958846.1">
    <property type="nucleotide sequence ID" value="NZ_JAERRJ010000039.1"/>
</dbReference>
<dbReference type="InterPro" id="IPR020845">
    <property type="entry name" value="AMP-binding_CS"/>
</dbReference>
<comment type="caution">
    <text evidence="5">The sequence shown here is derived from an EMBL/GenBank/DDBJ whole genome shotgun (WGS) entry which is preliminary data.</text>
</comment>
<dbReference type="Gene3D" id="1.10.1200.10">
    <property type="entry name" value="ACP-like"/>
    <property type="match status" value="1"/>
</dbReference>
<dbReference type="PANTHER" id="PTHR45527">
    <property type="entry name" value="NONRIBOSOMAL PEPTIDE SYNTHETASE"/>
    <property type="match status" value="1"/>
</dbReference>
<dbReference type="EMBL" id="JAERRJ010000039">
    <property type="protein sequence ID" value="MBL1080335.1"/>
    <property type="molecule type" value="Genomic_DNA"/>
</dbReference>
<dbReference type="PROSITE" id="PS50075">
    <property type="entry name" value="CARRIER"/>
    <property type="match status" value="1"/>
</dbReference>
<dbReference type="CDD" id="cd05930">
    <property type="entry name" value="A_NRPS"/>
    <property type="match status" value="1"/>
</dbReference>
<dbReference type="PROSITE" id="PS00455">
    <property type="entry name" value="AMP_BINDING"/>
    <property type="match status" value="1"/>
</dbReference>
<name>A0ABS1MJX2_9NOCA</name>
<dbReference type="Pfam" id="PF00550">
    <property type="entry name" value="PP-binding"/>
    <property type="match status" value="1"/>
</dbReference>
<dbReference type="SUPFAM" id="SSF47336">
    <property type="entry name" value="ACP-like"/>
    <property type="match status" value="1"/>
</dbReference>
<evidence type="ECO:0000256" key="3">
    <source>
        <dbReference type="ARBA" id="ARBA00022553"/>
    </source>
</evidence>
<evidence type="ECO:0000259" key="4">
    <source>
        <dbReference type="PROSITE" id="PS50075"/>
    </source>
</evidence>
<reference evidence="5 6" key="1">
    <citation type="submission" date="2021-01" db="EMBL/GenBank/DDBJ databases">
        <title>WGS of actinomycetes isolated from Thailand.</title>
        <authorList>
            <person name="Thawai C."/>
        </authorList>
    </citation>
    <scope>NUCLEOTIDE SEQUENCE [LARGE SCALE GENOMIC DNA]</scope>
    <source>
        <strain evidence="5 6">LPG 2</strain>
    </source>
</reference>
<dbReference type="Proteomes" id="UP000602198">
    <property type="component" value="Unassembled WGS sequence"/>
</dbReference>
<keyword evidence="6" id="KW-1185">Reference proteome</keyword>
<protein>
    <submittedName>
        <fullName evidence="5">Amino acid adenylation domain-containing protein</fullName>
    </submittedName>
</protein>
<comment type="cofactor">
    <cofactor evidence="1">
        <name>pantetheine 4'-phosphate</name>
        <dbReference type="ChEBI" id="CHEBI:47942"/>
    </cofactor>
</comment>
<dbReference type="InterPro" id="IPR023213">
    <property type="entry name" value="CAT-like_dom_sf"/>
</dbReference>
<dbReference type="CDD" id="cd19540">
    <property type="entry name" value="LCL_NRPS-like"/>
    <property type="match status" value="1"/>
</dbReference>
<dbReference type="InterPro" id="IPR036736">
    <property type="entry name" value="ACP-like_sf"/>
</dbReference>
<dbReference type="Gene3D" id="2.30.38.10">
    <property type="entry name" value="Luciferase, Domain 3"/>
    <property type="match status" value="1"/>
</dbReference>
<organism evidence="5 6">
    <name type="scientific">Nocardia acididurans</name>
    <dbReference type="NCBI Taxonomy" id="2802282"/>
    <lineage>
        <taxon>Bacteria</taxon>
        <taxon>Bacillati</taxon>
        <taxon>Actinomycetota</taxon>
        <taxon>Actinomycetes</taxon>
        <taxon>Mycobacteriales</taxon>
        <taxon>Nocardiaceae</taxon>
        <taxon>Nocardia</taxon>
    </lineage>
</organism>
<dbReference type="InterPro" id="IPR020806">
    <property type="entry name" value="PKS_PP-bd"/>
</dbReference>
<feature type="non-terminal residue" evidence="5">
    <location>
        <position position="1139"/>
    </location>
</feature>
<dbReference type="SMART" id="SM00823">
    <property type="entry name" value="PKS_PP"/>
    <property type="match status" value="1"/>
</dbReference>
<dbReference type="SUPFAM" id="SSF52777">
    <property type="entry name" value="CoA-dependent acyltransferases"/>
    <property type="match status" value="2"/>
</dbReference>
<dbReference type="Pfam" id="PF00668">
    <property type="entry name" value="Condensation"/>
    <property type="match status" value="1"/>
</dbReference>
<dbReference type="InterPro" id="IPR045851">
    <property type="entry name" value="AMP-bd_C_sf"/>
</dbReference>
<dbReference type="SUPFAM" id="SSF56801">
    <property type="entry name" value="Acetyl-CoA synthetase-like"/>
    <property type="match status" value="2"/>
</dbReference>
<dbReference type="InterPro" id="IPR025110">
    <property type="entry name" value="AMP-bd_C"/>
</dbReference>
<dbReference type="InterPro" id="IPR009081">
    <property type="entry name" value="PP-bd_ACP"/>
</dbReference>
<dbReference type="PROSITE" id="PS00012">
    <property type="entry name" value="PHOSPHOPANTETHEINE"/>
    <property type="match status" value="1"/>
</dbReference>
<feature type="domain" description="Carrier" evidence="4">
    <location>
        <begin position="55"/>
        <end position="131"/>
    </location>
</feature>
<dbReference type="Pfam" id="PF13193">
    <property type="entry name" value="AMP-binding_C"/>
    <property type="match status" value="1"/>
</dbReference>
<evidence type="ECO:0000313" key="6">
    <source>
        <dbReference type="Proteomes" id="UP000602198"/>
    </source>
</evidence>
<dbReference type="InterPro" id="IPR006162">
    <property type="entry name" value="Ppantetheine_attach_site"/>
</dbReference>
<proteinExistence type="predicted"/>
<gene>
    <name evidence="5" type="ORF">JK358_38670</name>
</gene>
<dbReference type="PANTHER" id="PTHR45527:SF1">
    <property type="entry name" value="FATTY ACID SYNTHASE"/>
    <property type="match status" value="1"/>
</dbReference>
<dbReference type="InterPro" id="IPR001242">
    <property type="entry name" value="Condensation_dom"/>
</dbReference>
<dbReference type="NCBIfam" id="TIGR01733">
    <property type="entry name" value="AA-adenyl-dom"/>
    <property type="match status" value="1"/>
</dbReference>
<evidence type="ECO:0000313" key="5">
    <source>
        <dbReference type="EMBL" id="MBL1080335.1"/>
    </source>
</evidence>
<dbReference type="InterPro" id="IPR000873">
    <property type="entry name" value="AMP-dep_synth/lig_dom"/>
</dbReference>
<evidence type="ECO:0000256" key="1">
    <source>
        <dbReference type="ARBA" id="ARBA00001957"/>
    </source>
</evidence>
<dbReference type="Gene3D" id="3.30.559.30">
    <property type="entry name" value="Nonribosomal peptide synthetase, condensation domain"/>
    <property type="match status" value="1"/>
</dbReference>
<dbReference type="Pfam" id="PF00501">
    <property type="entry name" value="AMP-binding"/>
    <property type="match status" value="1"/>
</dbReference>
<dbReference type="Gene3D" id="3.30.300.30">
    <property type="match status" value="2"/>
</dbReference>
<keyword evidence="3" id="KW-0597">Phosphoprotein</keyword>
<keyword evidence="2" id="KW-0596">Phosphopantetheine</keyword>
<evidence type="ECO:0000256" key="2">
    <source>
        <dbReference type="ARBA" id="ARBA00022450"/>
    </source>
</evidence>